<sequence length="460" mass="49408">MISAQDLIERITTAATSDDCIVIVTETSQANLRWANSTLTTNGVILQRSITVIAFVAVDGGMSAGAVTRTDISANQVDAVLKEAIASARSAGAADDAAEIAKNVSFGNWSEAHNPTGPDVFAKVAPDLGDMFKRSVTDGIELFGYAEHTHKTTWVGSKGGIRARYDQPAGRVEMTGKSHNRTRSTFEGVATRDFSNVSIAKVDAKIRERLQWQANKIDIPAGKYDTVLPANAVGDLVLYMLWSAGARDAFEGRSAFSKKGGGTRIGDLLSSLPLHIYSDSAYKGLESIPFVANAASSSLSSVFDNGQSLKRNDFITSGKLISLAQTQSSSKITSLPYTPVGDNLIVSVDGASGSMEDLVKKVDDGLLLTTMWYIREVDPSSLLLTGLTRDGVYRVKNGEVIGAVNNFRWNESPIAMLSRISHVASTEITQLREWADYFDRCAAPAMVIKDFNMSTVSPAN</sequence>
<feature type="domain" description="Metalloprotease TldD/E C-terminal" evidence="1">
    <location>
        <begin position="222"/>
        <end position="454"/>
    </location>
</feature>
<evidence type="ECO:0000259" key="1">
    <source>
        <dbReference type="Pfam" id="PF19289"/>
    </source>
</evidence>
<dbReference type="PANTHER" id="PTHR43666">
    <property type="entry name" value="TLDD PROTEIN"/>
    <property type="match status" value="1"/>
</dbReference>
<dbReference type="GO" id="GO:0008237">
    <property type="term" value="F:metallopeptidase activity"/>
    <property type="evidence" value="ECO:0007669"/>
    <property type="project" value="InterPro"/>
</dbReference>
<name>A0A6J6C3C7_9ZZZZ</name>
<dbReference type="EMBL" id="CAEZSM010000087">
    <property type="protein sequence ID" value="CAB4545557.1"/>
    <property type="molecule type" value="Genomic_DNA"/>
</dbReference>
<evidence type="ECO:0000313" key="2">
    <source>
        <dbReference type="EMBL" id="CAB4545557.1"/>
    </source>
</evidence>
<protein>
    <submittedName>
        <fullName evidence="2">Unannotated protein</fullName>
    </submittedName>
</protein>
<reference evidence="2" key="1">
    <citation type="submission" date="2020-05" db="EMBL/GenBank/DDBJ databases">
        <authorList>
            <person name="Chiriac C."/>
            <person name="Salcher M."/>
            <person name="Ghai R."/>
            <person name="Kavagutti S V."/>
        </authorList>
    </citation>
    <scope>NUCLEOTIDE SEQUENCE</scope>
</reference>
<dbReference type="InterPro" id="IPR045569">
    <property type="entry name" value="Metalloprtase-TldD/E_C"/>
</dbReference>
<accession>A0A6J6C3C7</accession>
<dbReference type="Pfam" id="PF19289">
    <property type="entry name" value="PmbA_TldD_3rd"/>
    <property type="match status" value="1"/>
</dbReference>
<organism evidence="2">
    <name type="scientific">freshwater metagenome</name>
    <dbReference type="NCBI Taxonomy" id="449393"/>
    <lineage>
        <taxon>unclassified sequences</taxon>
        <taxon>metagenomes</taxon>
        <taxon>ecological metagenomes</taxon>
    </lineage>
</organism>
<dbReference type="GO" id="GO:0006508">
    <property type="term" value="P:proteolysis"/>
    <property type="evidence" value="ECO:0007669"/>
    <property type="project" value="InterPro"/>
</dbReference>
<dbReference type="InterPro" id="IPR036059">
    <property type="entry name" value="TldD/PmbA_sf"/>
</dbReference>
<dbReference type="SUPFAM" id="SSF111283">
    <property type="entry name" value="Putative modulator of DNA gyrase, PmbA/TldD"/>
    <property type="match status" value="1"/>
</dbReference>
<proteinExistence type="predicted"/>
<dbReference type="AlphaFoldDB" id="A0A6J6C3C7"/>
<gene>
    <name evidence="2" type="ORF">UFOPK1438_00736</name>
</gene>
<dbReference type="PANTHER" id="PTHR43666:SF1">
    <property type="entry name" value="CONSERVED PROTEIN"/>
    <property type="match status" value="1"/>
</dbReference>